<organism evidence="1 2">
    <name type="scientific">Xylaria curta</name>
    <dbReference type="NCBI Taxonomy" id="42375"/>
    <lineage>
        <taxon>Eukaryota</taxon>
        <taxon>Fungi</taxon>
        <taxon>Dikarya</taxon>
        <taxon>Ascomycota</taxon>
        <taxon>Pezizomycotina</taxon>
        <taxon>Sordariomycetes</taxon>
        <taxon>Xylariomycetidae</taxon>
        <taxon>Xylariales</taxon>
        <taxon>Xylariaceae</taxon>
        <taxon>Xylaria</taxon>
    </lineage>
</organism>
<reference evidence="1" key="1">
    <citation type="submission" date="2022-10" db="EMBL/GenBank/DDBJ databases">
        <title>Genome Sequence of Xylaria curta.</title>
        <authorList>
            <person name="Buettner E."/>
        </authorList>
    </citation>
    <scope>NUCLEOTIDE SEQUENCE</scope>
    <source>
        <strain evidence="1">Babe10</strain>
    </source>
</reference>
<evidence type="ECO:0000313" key="2">
    <source>
        <dbReference type="Proteomes" id="UP001143856"/>
    </source>
</evidence>
<protein>
    <submittedName>
        <fullName evidence="1">Uncharacterized protein</fullName>
    </submittedName>
</protein>
<keyword evidence="2" id="KW-1185">Reference proteome</keyword>
<sequence length="124" mass="12775">MCATALACVATILALWYTAGTNAAQVISFAPPLRVLVGCAISLTPVCIGQVCRTEDYGKRSGTAFFLASFGALVGIPIAGAILELNHGSYHGLIIFAGALYVAALVAFVVARGLCCGWRVAVLL</sequence>
<gene>
    <name evidence="1" type="ORF">NUW58_g10760</name>
</gene>
<proteinExistence type="predicted"/>
<accession>A0ACC1MI79</accession>
<name>A0ACC1MI79_9PEZI</name>
<dbReference type="Proteomes" id="UP001143856">
    <property type="component" value="Unassembled WGS sequence"/>
</dbReference>
<dbReference type="EMBL" id="JAPDGR010005308">
    <property type="protein sequence ID" value="KAJ2966051.1"/>
    <property type="molecule type" value="Genomic_DNA"/>
</dbReference>
<evidence type="ECO:0000313" key="1">
    <source>
        <dbReference type="EMBL" id="KAJ2966051.1"/>
    </source>
</evidence>
<comment type="caution">
    <text evidence="1">The sequence shown here is derived from an EMBL/GenBank/DDBJ whole genome shotgun (WGS) entry which is preliminary data.</text>
</comment>